<dbReference type="GeneID" id="25317764"/>
<evidence type="ECO:0000256" key="3">
    <source>
        <dbReference type="RuleBase" id="RU361235"/>
    </source>
</evidence>
<feature type="domain" description="Carboxylesterase type B" evidence="4">
    <location>
        <begin position="42"/>
        <end position="425"/>
    </location>
</feature>
<dbReference type="ESTHER" id="talem-a0a0f4yr23">
    <property type="family name" value="Fungal_carboxylesterase_lipase"/>
</dbReference>
<dbReference type="STRING" id="1408163.A0A0F4YR23"/>
<reference evidence="5 6" key="1">
    <citation type="submission" date="2015-04" db="EMBL/GenBank/DDBJ databases">
        <authorList>
            <person name="Heijne W.H."/>
            <person name="Fedorova N.D."/>
            <person name="Nierman W.C."/>
            <person name="Vollebregt A.W."/>
            <person name="Zhao Z."/>
            <person name="Wu L."/>
            <person name="Kumar M."/>
            <person name="Stam H."/>
            <person name="van den Berg M.A."/>
            <person name="Pel H.J."/>
        </authorList>
    </citation>
    <scope>NUCLEOTIDE SEQUENCE [LARGE SCALE GENOMIC DNA]</scope>
    <source>
        <strain evidence="5 6">CBS 393.64</strain>
    </source>
</reference>
<dbReference type="Proteomes" id="UP000053958">
    <property type="component" value="Unassembled WGS sequence"/>
</dbReference>
<keyword evidence="6" id="KW-1185">Reference proteome</keyword>
<dbReference type="GO" id="GO:0016787">
    <property type="term" value="F:hydrolase activity"/>
    <property type="evidence" value="ECO:0007669"/>
    <property type="project" value="UniProtKB-KW"/>
</dbReference>
<evidence type="ECO:0000256" key="1">
    <source>
        <dbReference type="ARBA" id="ARBA00005964"/>
    </source>
</evidence>
<gene>
    <name evidence="5" type="ORF">T310_5419</name>
</gene>
<dbReference type="RefSeq" id="XP_013327167.1">
    <property type="nucleotide sequence ID" value="XM_013471713.1"/>
</dbReference>
<proteinExistence type="inferred from homology"/>
<dbReference type="AlphaFoldDB" id="A0A0F4YR23"/>
<protein>
    <recommendedName>
        <fullName evidence="3">Carboxylic ester hydrolase</fullName>
        <ecNumber evidence="3">3.1.1.-</ecNumber>
    </recommendedName>
</protein>
<accession>A0A0F4YR23</accession>
<name>A0A0F4YR23_RASE3</name>
<dbReference type="Pfam" id="PF00135">
    <property type="entry name" value="COesterase"/>
    <property type="match status" value="1"/>
</dbReference>
<dbReference type="EMBL" id="LASV01000249">
    <property type="protein sequence ID" value="KKA20555.1"/>
    <property type="molecule type" value="Genomic_DNA"/>
</dbReference>
<dbReference type="InterPro" id="IPR050309">
    <property type="entry name" value="Type-B_Carboxylest/Lipase"/>
</dbReference>
<dbReference type="InterPro" id="IPR002018">
    <property type="entry name" value="CarbesteraseB"/>
</dbReference>
<dbReference type="SUPFAM" id="SSF53474">
    <property type="entry name" value="alpha/beta-Hydrolases"/>
    <property type="match status" value="1"/>
</dbReference>
<keyword evidence="2 3" id="KW-0378">Hydrolase</keyword>
<dbReference type="InterPro" id="IPR029058">
    <property type="entry name" value="AB_hydrolase_fold"/>
</dbReference>
<dbReference type="PROSITE" id="PS00122">
    <property type="entry name" value="CARBOXYLESTERASE_B_1"/>
    <property type="match status" value="1"/>
</dbReference>
<evidence type="ECO:0000313" key="6">
    <source>
        <dbReference type="Proteomes" id="UP000053958"/>
    </source>
</evidence>
<dbReference type="InterPro" id="IPR019826">
    <property type="entry name" value="Carboxylesterase_B_AS"/>
</dbReference>
<organism evidence="5 6">
    <name type="scientific">Rasamsonia emersonii (strain ATCC 16479 / CBS 393.64 / IMI 116815)</name>
    <dbReference type="NCBI Taxonomy" id="1408163"/>
    <lineage>
        <taxon>Eukaryota</taxon>
        <taxon>Fungi</taxon>
        <taxon>Dikarya</taxon>
        <taxon>Ascomycota</taxon>
        <taxon>Pezizomycotina</taxon>
        <taxon>Eurotiomycetes</taxon>
        <taxon>Eurotiomycetidae</taxon>
        <taxon>Eurotiales</taxon>
        <taxon>Trichocomaceae</taxon>
        <taxon>Rasamsonia</taxon>
    </lineage>
</organism>
<evidence type="ECO:0000256" key="2">
    <source>
        <dbReference type="ARBA" id="ARBA00022801"/>
    </source>
</evidence>
<dbReference type="InterPro" id="IPR019819">
    <property type="entry name" value="Carboxylesterase_B_CS"/>
</dbReference>
<dbReference type="PANTHER" id="PTHR11559">
    <property type="entry name" value="CARBOXYLESTERASE"/>
    <property type="match status" value="1"/>
</dbReference>
<comment type="similarity">
    <text evidence="1 3">Belongs to the type-B carboxylesterase/lipase family.</text>
</comment>
<dbReference type="OrthoDB" id="408631at2759"/>
<dbReference type="Gene3D" id="3.40.50.1820">
    <property type="entry name" value="alpha/beta hydrolase"/>
    <property type="match status" value="1"/>
</dbReference>
<sequence>MPIWSTEIASVFVPDYLQGKPFKGSTNISSYGYTPSPPDPRTTEDCLFLDVLTPKKVFKHRKKAPVIVWIYGGAYVAGDKTASDVTGLVRRSMEDGGKGIVLVAINYRVGAFGWLPGTDVKAHGVVNAGLYDQRFALQWVKEHIHRFGGDPKKVTIMGESAGAGSIMHQITAYGGVKGPAPFQRAILQSPGFFPMPYQDQQDAVLRDFLQLLGVNTIDDARRLPSEKLISANAYQVATRPPYGTFVYGPVVDGIFVPSLPGALLWGGAFDRTVEVMVGHNANEGLEFTSPNTTTEAGIINALKEAFPDMTPSVVRHVVTDLYPPIFDGRYGYTDSVGQASLITSDAAFQCNTDYLNRAFDNRTYAYMFSIPPALHAQDMPYTFFNGHPSLSVRNSTVALVLQDYIINFVKSGKPRSSLGPMFPRHGADAMLVNLRESNITLIRDPTANRRCLWWQMAPY</sequence>
<dbReference type="EC" id="3.1.1.-" evidence="3"/>
<dbReference type="PROSITE" id="PS00941">
    <property type="entry name" value="CARBOXYLESTERASE_B_2"/>
    <property type="match status" value="1"/>
</dbReference>
<comment type="caution">
    <text evidence="5">The sequence shown here is derived from an EMBL/GenBank/DDBJ whole genome shotgun (WGS) entry which is preliminary data.</text>
</comment>
<evidence type="ECO:0000259" key="4">
    <source>
        <dbReference type="Pfam" id="PF00135"/>
    </source>
</evidence>
<evidence type="ECO:0000313" key="5">
    <source>
        <dbReference type="EMBL" id="KKA20555.1"/>
    </source>
</evidence>